<dbReference type="SUPFAM" id="SSF53335">
    <property type="entry name" value="S-adenosyl-L-methionine-dependent methyltransferases"/>
    <property type="match status" value="1"/>
</dbReference>
<dbReference type="GO" id="GO:0008168">
    <property type="term" value="F:methyltransferase activity"/>
    <property type="evidence" value="ECO:0007669"/>
    <property type="project" value="UniProtKB-KW"/>
</dbReference>
<organism evidence="5 6">
    <name type="scientific">Micromonospora cathayae</name>
    <dbReference type="NCBI Taxonomy" id="3028804"/>
    <lineage>
        <taxon>Bacteria</taxon>
        <taxon>Bacillati</taxon>
        <taxon>Actinomycetota</taxon>
        <taxon>Actinomycetes</taxon>
        <taxon>Micromonosporales</taxon>
        <taxon>Micromonosporaceae</taxon>
        <taxon>Micromonospora</taxon>
    </lineage>
</organism>
<dbReference type="PANTHER" id="PTHR11006">
    <property type="entry name" value="PROTEIN ARGININE N-METHYLTRANSFERASE"/>
    <property type="match status" value="1"/>
</dbReference>
<dbReference type="EMBL" id="CP118615">
    <property type="protein sequence ID" value="WDZ83711.1"/>
    <property type="molecule type" value="Genomic_DNA"/>
</dbReference>
<evidence type="ECO:0000259" key="4">
    <source>
        <dbReference type="Pfam" id="PF22528"/>
    </source>
</evidence>
<dbReference type="Proteomes" id="UP001219605">
    <property type="component" value="Chromosome"/>
</dbReference>
<evidence type="ECO:0000256" key="3">
    <source>
        <dbReference type="ARBA" id="ARBA00022691"/>
    </source>
</evidence>
<keyword evidence="2" id="KW-0808">Transferase</keyword>
<proteinExistence type="predicted"/>
<dbReference type="Gene3D" id="2.70.160.11">
    <property type="entry name" value="Hnrnp arginine n-methyltransferase1"/>
    <property type="match status" value="1"/>
</dbReference>
<dbReference type="CDD" id="cd02440">
    <property type="entry name" value="AdoMet_MTases"/>
    <property type="match status" value="1"/>
</dbReference>
<dbReference type="PROSITE" id="PS51678">
    <property type="entry name" value="SAM_MT_PRMT"/>
    <property type="match status" value="1"/>
</dbReference>
<dbReference type="PANTHER" id="PTHR11006:SF60">
    <property type="entry name" value="PROTEIN ARGININE N-METHYLTRANSFERASE 9"/>
    <property type="match status" value="1"/>
</dbReference>
<sequence>MARLAAATSRMLAQLAADPASEAIPDEARNLIPRWHFAMLNDHERNDALAVALERQIVSGSRVLDIGSGTGLLAMMAIRAGAAHVTSCETNPVMAEIAREIVADHGMSDVITIVPKRSTDLVVGRDLPEPVDFLVSEIVDCGLIGEGILPTISHAREQLLAPGGQMLPRSARLLGCLVESPVVMSLNQTGTAAGFDVRQLNTVATRGHFPVRLNTWPHRIVSDVVELASFDLAHGTLADGSSDVRLTTTERGTAHALVAWFEMDLGAGVVIRNSPDNLRSHWMQALVPIGDPLAVSAGDRVALTLTWHGTRLGATTHHPADPAPED</sequence>
<keyword evidence="1 5" id="KW-0489">Methyltransferase</keyword>
<keyword evidence="5" id="KW-0689">Ribosomal protein</keyword>
<dbReference type="RefSeq" id="WP_275030269.1">
    <property type="nucleotide sequence ID" value="NZ_CP118615.1"/>
</dbReference>
<keyword evidence="5" id="KW-0687">Ribonucleoprotein</keyword>
<reference evidence="5 6" key="1">
    <citation type="submission" date="2023-02" db="EMBL/GenBank/DDBJ databases">
        <authorList>
            <person name="Mo P."/>
        </authorList>
    </citation>
    <scope>NUCLEOTIDE SEQUENCE [LARGE SCALE GENOMIC DNA]</scope>
    <source>
        <strain evidence="5 6">HUAS 3</strain>
    </source>
</reference>
<name>A0ABY7ZMQ1_9ACTN</name>
<accession>A0ABY7ZMQ1</accession>
<dbReference type="Gene3D" id="3.40.50.150">
    <property type="entry name" value="Vaccinia Virus protein VP39"/>
    <property type="match status" value="1"/>
</dbReference>
<dbReference type="InterPro" id="IPR029063">
    <property type="entry name" value="SAM-dependent_MTases_sf"/>
</dbReference>
<dbReference type="InterPro" id="IPR055135">
    <property type="entry name" value="PRMT_dom"/>
</dbReference>
<keyword evidence="6" id="KW-1185">Reference proteome</keyword>
<evidence type="ECO:0000313" key="6">
    <source>
        <dbReference type="Proteomes" id="UP001219605"/>
    </source>
</evidence>
<gene>
    <name evidence="5" type="ORF">PVK37_25085</name>
</gene>
<keyword evidence="3" id="KW-0949">S-adenosyl-L-methionine</keyword>
<dbReference type="InterPro" id="IPR025799">
    <property type="entry name" value="Arg_MeTrfase"/>
</dbReference>
<protein>
    <submittedName>
        <fullName evidence="5">50S ribosomal protein L11 methyltransferase</fullName>
    </submittedName>
</protein>
<evidence type="ECO:0000313" key="5">
    <source>
        <dbReference type="EMBL" id="WDZ83711.1"/>
    </source>
</evidence>
<dbReference type="Pfam" id="PF22528">
    <property type="entry name" value="PRMT_C"/>
    <property type="match status" value="1"/>
</dbReference>
<feature type="domain" description="Protein arginine N-methyltransferase" evidence="4">
    <location>
        <begin position="193"/>
        <end position="307"/>
    </location>
</feature>
<evidence type="ECO:0000256" key="1">
    <source>
        <dbReference type="ARBA" id="ARBA00022603"/>
    </source>
</evidence>
<dbReference type="GO" id="GO:0005840">
    <property type="term" value="C:ribosome"/>
    <property type="evidence" value="ECO:0007669"/>
    <property type="project" value="UniProtKB-KW"/>
</dbReference>
<dbReference type="Pfam" id="PF06325">
    <property type="entry name" value="PrmA"/>
    <property type="match status" value="1"/>
</dbReference>
<evidence type="ECO:0000256" key="2">
    <source>
        <dbReference type="ARBA" id="ARBA00022679"/>
    </source>
</evidence>
<dbReference type="GO" id="GO:0032259">
    <property type="term" value="P:methylation"/>
    <property type="evidence" value="ECO:0007669"/>
    <property type="project" value="UniProtKB-KW"/>
</dbReference>